<dbReference type="EMBL" id="BARW01009964">
    <property type="protein sequence ID" value="GAI86126.1"/>
    <property type="molecule type" value="Genomic_DNA"/>
</dbReference>
<protein>
    <submittedName>
        <fullName evidence="1">Uncharacterized protein</fullName>
    </submittedName>
</protein>
<evidence type="ECO:0000313" key="1">
    <source>
        <dbReference type="EMBL" id="GAI86126.1"/>
    </source>
</evidence>
<organism evidence="1">
    <name type="scientific">marine sediment metagenome</name>
    <dbReference type="NCBI Taxonomy" id="412755"/>
    <lineage>
        <taxon>unclassified sequences</taxon>
        <taxon>metagenomes</taxon>
        <taxon>ecological metagenomes</taxon>
    </lineage>
</organism>
<accession>X1T406</accession>
<name>X1T406_9ZZZZ</name>
<sequence>MSIPKFVISRLVKLKIKTITKGIKKNKVTTTRVGERKAYGNKPLFNLERNDFVSGKLERELVSLSS</sequence>
<proteinExistence type="predicted"/>
<dbReference type="AlphaFoldDB" id="X1T406"/>
<reference evidence="1" key="1">
    <citation type="journal article" date="2014" name="Front. Microbiol.">
        <title>High frequency of phylogenetically diverse reductive dehalogenase-homologous genes in deep subseafloor sedimentary metagenomes.</title>
        <authorList>
            <person name="Kawai M."/>
            <person name="Futagami T."/>
            <person name="Toyoda A."/>
            <person name="Takaki Y."/>
            <person name="Nishi S."/>
            <person name="Hori S."/>
            <person name="Arai W."/>
            <person name="Tsubouchi T."/>
            <person name="Morono Y."/>
            <person name="Uchiyama I."/>
            <person name="Ito T."/>
            <person name="Fujiyama A."/>
            <person name="Inagaki F."/>
            <person name="Takami H."/>
        </authorList>
    </citation>
    <scope>NUCLEOTIDE SEQUENCE</scope>
    <source>
        <strain evidence="1">Expedition CK06-06</strain>
    </source>
</reference>
<comment type="caution">
    <text evidence="1">The sequence shown here is derived from an EMBL/GenBank/DDBJ whole genome shotgun (WGS) entry which is preliminary data.</text>
</comment>
<gene>
    <name evidence="1" type="ORF">S12H4_19816</name>
</gene>